<feature type="domain" description="UvrD-like helicase C-terminal" evidence="10">
    <location>
        <begin position="263"/>
        <end position="560"/>
    </location>
</feature>
<dbReference type="RefSeq" id="WP_186504196.1">
    <property type="nucleotide sequence ID" value="NZ_JACOGK010000034.1"/>
</dbReference>
<dbReference type="InterPro" id="IPR049035">
    <property type="entry name" value="ADDB_N"/>
</dbReference>
<dbReference type="EMBL" id="JACOGK010000034">
    <property type="protein sequence ID" value="MBC3537642.1"/>
    <property type="molecule type" value="Genomic_DNA"/>
</dbReference>
<reference evidence="11 12" key="1">
    <citation type="submission" date="2020-08" db="EMBL/GenBank/DDBJ databases">
        <authorList>
            <person name="Liu C."/>
            <person name="Sun Q."/>
        </authorList>
    </citation>
    <scope>NUCLEOTIDE SEQUENCE [LARGE SCALE GENOMIC DNA]</scope>
    <source>
        <strain evidence="11 12">NSJ-59</strain>
    </source>
</reference>
<dbReference type="Proteomes" id="UP000606870">
    <property type="component" value="Unassembled WGS sequence"/>
</dbReference>
<dbReference type="Pfam" id="PF13361">
    <property type="entry name" value="UvrD_C"/>
    <property type="match status" value="1"/>
</dbReference>
<keyword evidence="9" id="KW-0234">DNA repair</keyword>
<evidence type="ECO:0000313" key="11">
    <source>
        <dbReference type="EMBL" id="MBC3537642.1"/>
    </source>
</evidence>
<evidence type="ECO:0000256" key="7">
    <source>
        <dbReference type="ARBA" id="ARBA00022840"/>
    </source>
</evidence>
<evidence type="ECO:0000256" key="4">
    <source>
        <dbReference type="ARBA" id="ARBA00022801"/>
    </source>
</evidence>
<keyword evidence="2" id="KW-0547">Nucleotide-binding</keyword>
<name>A0ABR6VK26_9FIRM</name>
<evidence type="ECO:0000256" key="5">
    <source>
        <dbReference type="ARBA" id="ARBA00022806"/>
    </source>
</evidence>
<dbReference type="PROSITE" id="PS51217">
    <property type="entry name" value="UVRD_HELICASE_CTER"/>
    <property type="match status" value="1"/>
</dbReference>
<evidence type="ECO:0000256" key="3">
    <source>
        <dbReference type="ARBA" id="ARBA00022763"/>
    </source>
</evidence>
<evidence type="ECO:0000256" key="2">
    <source>
        <dbReference type="ARBA" id="ARBA00022741"/>
    </source>
</evidence>
<sequence length="1137" mass="129585">MAVTVLFGKAGSGKTEYCFSQIKAWADQGNQAILLVPDQATYSVERRFAASTPGRGFMGTQIFGFSRLAFQVFQERGKEHESLSELSRHLILQRLLRQYGEELTVLRTAAQQPNFVTTMGQFLMECRSFCITPEDLKQAAETLDSLTLSHKLTDISILYEKYLAFLSDHFGSVDDTLTLLAKELPDYSFLQGARVWVDGFQWFTPEQLTVLEVIEQHAVSLTITLAMDAKHLQRQSLDTALFHRPWDVYRTLRKVFPQLETETLPDPEVTGVRRFTDGFFEPVLAVQDVPVEEVIVSECLDRNTEIDAIARRISRLVRHGYRYRDFLVLTRASGLYDTIAERIFPAYGIPCFTDYRRPMLSHPAVAVVSSLLALLRSNWSHESVFRLLKTDLFPLSRHEVDILENYCLANGITGRHWLRDAAWTYYYRPYFQPGDQADSETEEALAEINGLRQRVRDLVIPYWQAAQKAKTLRDWCTLLYQFLQHLGVPDVLRQWRQDDDTAGRTLESKEHEQVWKKLLAFLNEIVTLCGADETNVDEFSQMVEDGLGTMTFSVIPPTLDHVMVTSIERGYTMRGRIVFVCGLNDGVFPQHSGDEGLLNDTERKALNSAGFTLGPGSRFRSLQERFLFYLAVHRASERVYLSYALADEQGDALSPSLWIQQLLDKGYVSGVRREMDEITLATAQDYIVSLPEALKYLPVMLRPAVEQEPVHDLWWSLYDWALAHGYSLAAKQAVQGLFYHNKASVLPQPIVRGLYAPKGKIVGSVTRFESYRQCPFAYFAQYGLKLEERRLQRFTAPDLGVLVHEALRRMGAWLLQDGRQWHDLKKEEIAPLCLQVVEELSPHIQNDILMSNAYFVQIKGRLIQVLIRTVTRLCEFNAVSNFHMAAVEKGFGRGAEAWPALEFSLPNGIDVIVTGQIDRVDTFCEDGVTYVIIIDYKSGHTVLDLGKIYTGLELQLLTYMDVALRNTQPPALPAAILYCYVRSKKQTANSLLDQTEKEDLYNKEHRMKGFYLDNPELMASLDTSMEKASSFVNLNVKKDGTLTTSWNTVYPAEWWLSALKLAEKRIFHIAGRMADGEISIMPLLLKNQSRCTYCAYHAVCAFDPHTHDNCYELVANFSADELIARIKQEGDEKHGLD</sequence>
<keyword evidence="1" id="KW-0540">Nuclease</keyword>
<keyword evidence="8" id="KW-0238">DNA-binding</keyword>
<dbReference type="Pfam" id="PF12705">
    <property type="entry name" value="PDDEXK_1"/>
    <property type="match status" value="1"/>
</dbReference>
<dbReference type="PANTHER" id="PTHR30591:SF1">
    <property type="entry name" value="RECBCD ENZYME SUBUNIT RECC"/>
    <property type="match status" value="1"/>
</dbReference>
<evidence type="ECO:0000256" key="8">
    <source>
        <dbReference type="ARBA" id="ARBA00023125"/>
    </source>
</evidence>
<evidence type="ECO:0000259" key="10">
    <source>
        <dbReference type="PROSITE" id="PS51217"/>
    </source>
</evidence>
<protein>
    <submittedName>
        <fullName evidence="11">Exodeoxyribonuclease V subunit gamma</fullName>
    </submittedName>
</protein>
<dbReference type="Gene3D" id="6.10.140.1030">
    <property type="match status" value="1"/>
</dbReference>
<keyword evidence="4" id="KW-0378">Hydrolase</keyword>
<accession>A0ABR6VK26</accession>
<evidence type="ECO:0000256" key="9">
    <source>
        <dbReference type="ARBA" id="ARBA00023204"/>
    </source>
</evidence>
<keyword evidence="3" id="KW-0227">DNA damage</keyword>
<evidence type="ECO:0000256" key="1">
    <source>
        <dbReference type="ARBA" id="ARBA00022722"/>
    </source>
</evidence>
<evidence type="ECO:0000256" key="6">
    <source>
        <dbReference type="ARBA" id="ARBA00022839"/>
    </source>
</evidence>
<dbReference type="InterPro" id="IPR027417">
    <property type="entry name" value="P-loop_NTPase"/>
</dbReference>
<comment type="caution">
    <text evidence="11">The sequence shown here is derived from an EMBL/GenBank/DDBJ whole genome shotgun (WGS) entry which is preliminary data.</text>
</comment>
<dbReference type="Pfam" id="PF21445">
    <property type="entry name" value="ADDB_N"/>
    <property type="match status" value="1"/>
</dbReference>
<keyword evidence="7" id="KW-0067">ATP-binding</keyword>
<organism evidence="11 12">
    <name type="scientific">Megasphaera hominis</name>
    <dbReference type="NCBI Taxonomy" id="159836"/>
    <lineage>
        <taxon>Bacteria</taxon>
        <taxon>Bacillati</taxon>
        <taxon>Bacillota</taxon>
        <taxon>Negativicutes</taxon>
        <taxon>Veillonellales</taxon>
        <taxon>Veillonellaceae</taxon>
        <taxon>Megasphaera</taxon>
    </lineage>
</organism>
<proteinExistence type="predicted"/>
<dbReference type="InterPro" id="IPR038726">
    <property type="entry name" value="PDDEXK_AddAB-type"/>
</dbReference>
<keyword evidence="6" id="KW-0269">Exonuclease</keyword>
<keyword evidence="5" id="KW-0347">Helicase</keyword>
<evidence type="ECO:0000313" key="12">
    <source>
        <dbReference type="Proteomes" id="UP000606870"/>
    </source>
</evidence>
<dbReference type="PANTHER" id="PTHR30591">
    <property type="entry name" value="RECBCD ENZYME SUBUNIT RECC"/>
    <property type="match status" value="1"/>
</dbReference>
<dbReference type="InterPro" id="IPR014017">
    <property type="entry name" value="DNA_helicase_UvrD-like_C"/>
</dbReference>
<dbReference type="InterPro" id="IPR011604">
    <property type="entry name" value="PDDEXK-like_dom_sf"/>
</dbReference>
<gene>
    <name evidence="11" type="ORF">H8J70_10300</name>
</gene>
<dbReference type="Gene3D" id="3.40.50.300">
    <property type="entry name" value="P-loop containing nucleotide triphosphate hydrolases"/>
    <property type="match status" value="4"/>
</dbReference>
<dbReference type="SUPFAM" id="SSF52540">
    <property type="entry name" value="P-loop containing nucleoside triphosphate hydrolases"/>
    <property type="match status" value="1"/>
</dbReference>
<keyword evidence="12" id="KW-1185">Reference proteome</keyword>
<dbReference type="Gene3D" id="3.90.320.10">
    <property type="match status" value="1"/>
</dbReference>